<dbReference type="Gene3D" id="3.30.1150.10">
    <property type="match status" value="1"/>
</dbReference>
<keyword evidence="2" id="KW-0472">Membrane</keyword>
<dbReference type="NCBIfam" id="TIGR02794">
    <property type="entry name" value="tolA_full"/>
    <property type="match status" value="1"/>
</dbReference>
<evidence type="ECO:0000313" key="4">
    <source>
        <dbReference type="Proteomes" id="UP000009282"/>
    </source>
</evidence>
<dbReference type="KEGG" id="gni:GNIT_1239"/>
<dbReference type="GO" id="GO:0019534">
    <property type="term" value="F:toxin transmembrane transporter activity"/>
    <property type="evidence" value="ECO:0007669"/>
    <property type="project" value="InterPro"/>
</dbReference>
<keyword evidence="2" id="KW-1133">Transmembrane helix</keyword>
<dbReference type="Proteomes" id="UP000009282">
    <property type="component" value="Chromosome"/>
</dbReference>
<reference evidence="3 4" key="1">
    <citation type="journal article" date="2011" name="J. Bacteriol.">
        <title>Complete genome sequence of seawater bacterium Glaciecola nitratireducens FR1064T.</title>
        <authorList>
            <person name="Bian F."/>
            <person name="Qin Q.L."/>
            <person name="Xie B.B."/>
            <person name="Shu Y.L."/>
            <person name="Zhang X.Y."/>
            <person name="Yu Y."/>
            <person name="Chen B."/>
            <person name="Chen X.L."/>
            <person name="Zhou B.C."/>
            <person name="Zhang Y.Z."/>
        </authorList>
    </citation>
    <scope>NUCLEOTIDE SEQUENCE [LARGE SCALE GENOMIC DNA]</scope>
    <source>
        <strain evidence="4">JCM 12485 / KCTC 12276 / FR1064</strain>
    </source>
</reference>
<dbReference type="GO" id="GO:0016020">
    <property type="term" value="C:membrane"/>
    <property type="evidence" value="ECO:0007669"/>
    <property type="project" value="InterPro"/>
</dbReference>
<feature type="compositionally biased region" description="Polar residues" evidence="1">
    <location>
        <begin position="1"/>
        <end position="13"/>
    </location>
</feature>
<proteinExistence type="predicted"/>
<feature type="transmembrane region" description="Helical" evidence="2">
    <location>
        <begin position="31"/>
        <end position="53"/>
    </location>
</feature>
<dbReference type="RefSeq" id="WP_014108240.1">
    <property type="nucleotide sequence ID" value="NC_016041.1"/>
</dbReference>
<dbReference type="AlphaFoldDB" id="G4QKX6"/>
<dbReference type="EMBL" id="CP003060">
    <property type="protein sequence ID" value="AEP29366.1"/>
    <property type="molecule type" value="Genomic_DNA"/>
</dbReference>
<accession>G4QKX6</accession>
<name>G4QKX6_GLANF</name>
<dbReference type="HOGENOM" id="CLU_975780_0_0_6"/>
<dbReference type="SUPFAM" id="SSF74653">
    <property type="entry name" value="TolA/TonB C-terminal domain"/>
    <property type="match status" value="1"/>
</dbReference>
<gene>
    <name evidence="3" type="primary">tolA</name>
    <name evidence="3" type="ordered locus">GNIT_1239</name>
</gene>
<protein>
    <submittedName>
        <fullName evidence="3">TolA-like protein</fullName>
    </submittedName>
</protein>
<feature type="region of interest" description="Disordered" evidence="1">
    <location>
        <begin position="1"/>
        <end position="22"/>
    </location>
</feature>
<evidence type="ECO:0000256" key="1">
    <source>
        <dbReference type="SAM" id="MobiDB-lite"/>
    </source>
</evidence>
<dbReference type="Pfam" id="PF06519">
    <property type="entry name" value="TolA"/>
    <property type="match status" value="1"/>
</dbReference>
<feature type="compositionally biased region" description="Low complexity" evidence="1">
    <location>
        <begin position="174"/>
        <end position="184"/>
    </location>
</feature>
<keyword evidence="4" id="KW-1185">Reference proteome</keyword>
<sequence length="285" mass="32111">MMPDNQTQHSGSAEESDKPEKKSLSLQQKSFLISIAVHVFIVVSLLVSFKFAAKPVDLASGTKDTQAPIIIEATFIDSNVLAQNKREKEQAEAAAKRKRDQEAANKRKEIERKREEREKAKRKKAADAKKQKEEQVRQERELQEKARLAQEKAEQERIEKAKQDKLAKERAAQDKAMQQQMAAEQAERNERRQRQILSELQIATGKIKARIEQNLITTGSVAGRSCRLKMRIASNGLVLEAVGTGDDSLCLSLRSAALRAGTLPMPTDKDVNEKLRDVTLVWEND</sequence>
<organism evidence="3 4">
    <name type="scientific">Glaciecola nitratireducens (strain JCM 12485 / KCTC 12276 / FR1064)</name>
    <dbReference type="NCBI Taxonomy" id="1085623"/>
    <lineage>
        <taxon>Bacteria</taxon>
        <taxon>Pseudomonadati</taxon>
        <taxon>Pseudomonadota</taxon>
        <taxon>Gammaproteobacteria</taxon>
        <taxon>Alteromonadales</taxon>
        <taxon>Alteromonadaceae</taxon>
        <taxon>Brumicola</taxon>
    </lineage>
</organism>
<evidence type="ECO:0000313" key="3">
    <source>
        <dbReference type="EMBL" id="AEP29366.1"/>
    </source>
</evidence>
<evidence type="ECO:0000256" key="2">
    <source>
        <dbReference type="SAM" id="Phobius"/>
    </source>
</evidence>
<feature type="region of interest" description="Disordered" evidence="1">
    <location>
        <begin position="93"/>
        <end position="184"/>
    </location>
</feature>
<dbReference type="InterPro" id="IPR014161">
    <property type="entry name" value="Tol-Pal_TolA"/>
</dbReference>
<dbReference type="GO" id="GO:0043213">
    <property type="term" value="P:bacteriocin transport"/>
    <property type="evidence" value="ECO:0007669"/>
    <property type="project" value="InterPro"/>
</dbReference>
<dbReference type="eggNOG" id="COG3064">
    <property type="taxonomic scope" value="Bacteria"/>
</dbReference>
<dbReference type="STRING" id="1085623.GNIT_1239"/>
<keyword evidence="2" id="KW-0812">Transmembrane</keyword>
<feature type="compositionally biased region" description="Basic and acidic residues" evidence="1">
    <location>
        <begin position="93"/>
        <end position="173"/>
    </location>
</feature>